<dbReference type="RefSeq" id="WP_368573452.1">
    <property type="nucleotide sequence ID" value="NZ_JBDLOU010000040.1"/>
</dbReference>
<evidence type="ECO:0000313" key="3">
    <source>
        <dbReference type="Proteomes" id="UP001558474"/>
    </source>
</evidence>
<keyword evidence="1" id="KW-0812">Transmembrane</keyword>
<evidence type="ECO:0000313" key="2">
    <source>
        <dbReference type="EMBL" id="MEX3740219.1"/>
    </source>
</evidence>
<feature type="transmembrane region" description="Helical" evidence="1">
    <location>
        <begin position="15"/>
        <end position="38"/>
    </location>
</feature>
<proteinExistence type="predicted"/>
<accession>A0ABV3VGA0</accession>
<keyword evidence="3" id="KW-1185">Reference proteome</keyword>
<organism evidence="2 3">
    <name type="scientific">Mycolicibacterium porcinum</name>
    <dbReference type="NCBI Taxonomy" id="39693"/>
    <lineage>
        <taxon>Bacteria</taxon>
        <taxon>Bacillati</taxon>
        <taxon>Actinomycetota</taxon>
        <taxon>Actinomycetes</taxon>
        <taxon>Mycobacteriales</taxon>
        <taxon>Mycobacteriaceae</taxon>
        <taxon>Mycolicibacterium</taxon>
    </lineage>
</organism>
<dbReference type="EMBL" id="JBDLOU010000040">
    <property type="protein sequence ID" value="MEX3740219.1"/>
    <property type="molecule type" value="Genomic_DNA"/>
</dbReference>
<name>A0ABV3VGA0_9MYCO</name>
<gene>
    <name evidence="2" type="ORF">ABFW12_18525</name>
</gene>
<comment type="caution">
    <text evidence="2">The sequence shown here is derived from an EMBL/GenBank/DDBJ whole genome shotgun (WGS) entry which is preliminary data.</text>
</comment>
<dbReference type="Proteomes" id="UP001558474">
    <property type="component" value="Unassembled WGS sequence"/>
</dbReference>
<keyword evidence="1" id="KW-0472">Membrane</keyword>
<protein>
    <submittedName>
        <fullName evidence="2">Uncharacterized protein</fullName>
    </submittedName>
</protein>
<keyword evidence="1" id="KW-1133">Transmembrane helix</keyword>
<evidence type="ECO:0000256" key="1">
    <source>
        <dbReference type="SAM" id="Phobius"/>
    </source>
</evidence>
<reference evidence="2 3" key="1">
    <citation type="submission" date="2024-04" db="EMBL/GenBank/DDBJ databases">
        <title>Genomic Markers of Mycobacteria.</title>
        <authorList>
            <person name="Soliman M.S."/>
            <person name="Elkholy A."/>
            <person name="Soliman N.S."/>
            <person name="Abbas A."/>
            <person name="Khayrat S."/>
            <person name="Shawky S."/>
        </authorList>
    </citation>
    <scope>NUCLEOTIDE SEQUENCE [LARGE SCALE GENOMIC DNA]</scope>
    <source>
        <strain evidence="2 3">Egy-CU-AM5</strain>
    </source>
</reference>
<sequence length="67" mass="7639">MSSPKPVAWHYKPAYWLFGIALLIMAGRTAGGAVSWVWHSLWSEDAPITTVYTTEQHKPSPDYYWPS</sequence>